<proteinExistence type="predicted"/>
<organism evidence="2 3">
    <name type="scientific">Paenibacillus prosopidis</name>
    <dbReference type="NCBI Taxonomy" id="630520"/>
    <lineage>
        <taxon>Bacteria</taxon>
        <taxon>Bacillati</taxon>
        <taxon>Bacillota</taxon>
        <taxon>Bacilli</taxon>
        <taxon>Bacillales</taxon>
        <taxon>Paenibacillaceae</taxon>
        <taxon>Paenibacillus</taxon>
    </lineage>
</organism>
<feature type="coiled-coil region" evidence="1">
    <location>
        <begin position="25"/>
        <end position="52"/>
    </location>
</feature>
<evidence type="ECO:0000313" key="3">
    <source>
        <dbReference type="Proteomes" id="UP000252415"/>
    </source>
</evidence>
<dbReference type="EMBL" id="QPJD01000004">
    <property type="protein sequence ID" value="RCW49385.1"/>
    <property type="molecule type" value="Genomic_DNA"/>
</dbReference>
<dbReference type="Proteomes" id="UP000252415">
    <property type="component" value="Unassembled WGS sequence"/>
</dbReference>
<dbReference type="AlphaFoldDB" id="A0A368W7Z1"/>
<gene>
    <name evidence="2" type="ORF">DFP97_10443</name>
</gene>
<comment type="caution">
    <text evidence="2">The sequence shown here is derived from an EMBL/GenBank/DDBJ whole genome shotgun (WGS) entry which is preliminary data.</text>
</comment>
<evidence type="ECO:0000256" key="1">
    <source>
        <dbReference type="SAM" id="Coils"/>
    </source>
</evidence>
<dbReference type="RefSeq" id="WP_114379308.1">
    <property type="nucleotide sequence ID" value="NZ_QPJD01000004.1"/>
</dbReference>
<keyword evidence="1" id="KW-0175">Coiled coil</keyword>
<protein>
    <submittedName>
        <fullName evidence="2">Uncharacterized protein</fullName>
    </submittedName>
</protein>
<evidence type="ECO:0000313" key="2">
    <source>
        <dbReference type="EMBL" id="RCW49385.1"/>
    </source>
</evidence>
<keyword evidence="3" id="KW-1185">Reference proteome</keyword>
<sequence>MDAKTLAEQIRELVEQLCLDAGYAAPELLAYIEKLEQDNRQMNQELKKLKLDAVRRASASAGMNSRLKDALRE</sequence>
<name>A0A368W7Z1_9BACL</name>
<accession>A0A368W7Z1</accession>
<reference evidence="2 3" key="1">
    <citation type="submission" date="2018-07" db="EMBL/GenBank/DDBJ databases">
        <title>Genomic Encyclopedia of Type Strains, Phase III (KMG-III): the genomes of soil and plant-associated and newly described type strains.</title>
        <authorList>
            <person name="Whitman W."/>
        </authorList>
    </citation>
    <scope>NUCLEOTIDE SEQUENCE [LARGE SCALE GENOMIC DNA]</scope>
    <source>
        <strain evidence="2 3">CECT 7506</strain>
    </source>
</reference>
<dbReference type="OrthoDB" id="2626944at2"/>